<dbReference type="InterPro" id="IPR025711">
    <property type="entry name" value="PepSY"/>
</dbReference>
<accession>A0A0M2SW64</accession>
<evidence type="ECO:0000313" key="2">
    <source>
        <dbReference type="EMBL" id="KKK38398.1"/>
    </source>
</evidence>
<comment type="caution">
    <text evidence="2">The sequence shown here is derived from an EMBL/GenBank/DDBJ whole genome shotgun (WGS) entry which is preliminary data.</text>
</comment>
<keyword evidence="3" id="KW-1185">Reference proteome</keyword>
<dbReference type="OrthoDB" id="2989832at2"/>
<proteinExistence type="predicted"/>
<dbReference type="EMBL" id="LAYY01000008">
    <property type="protein sequence ID" value="KKK38398.1"/>
    <property type="molecule type" value="Genomic_DNA"/>
</dbReference>
<dbReference type="AlphaFoldDB" id="A0A0M2SW64"/>
<organism evidence="2 3">
    <name type="scientific">Mesobacillus campisalis</name>
    <dbReference type="NCBI Taxonomy" id="1408103"/>
    <lineage>
        <taxon>Bacteria</taxon>
        <taxon>Bacillati</taxon>
        <taxon>Bacillota</taxon>
        <taxon>Bacilli</taxon>
        <taxon>Bacillales</taxon>
        <taxon>Bacillaceae</taxon>
        <taxon>Mesobacillus</taxon>
    </lineage>
</organism>
<protein>
    <submittedName>
        <fullName evidence="2">Peptidase M4</fullName>
    </submittedName>
</protein>
<evidence type="ECO:0000259" key="1">
    <source>
        <dbReference type="Pfam" id="PF03413"/>
    </source>
</evidence>
<evidence type="ECO:0000313" key="3">
    <source>
        <dbReference type="Proteomes" id="UP000034166"/>
    </source>
</evidence>
<name>A0A0M2SW64_9BACI</name>
<sequence length="103" mass="11344">MNWKYFFLGMGAGIAGAFAVKEAVKKENVSPEQILAQAKAVFKKDGPISGSWINMNPETYSKPPLEYRVYKGGISTFSDGKTQLYEFIADASTGTIIEINELQ</sequence>
<dbReference type="PATRIC" id="fig|1408103.3.peg.2115"/>
<dbReference type="RefSeq" id="WP_046523503.1">
    <property type="nucleotide sequence ID" value="NZ_LAYY01000008.1"/>
</dbReference>
<reference evidence="2 3" key="1">
    <citation type="submission" date="2015-04" db="EMBL/GenBank/DDBJ databases">
        <title>Taxonomic description and genome sequence of Bacillus campisalis sp. nov., a novel member of the genus Bacillus isolated from solar saltern.</title>
        <authorList>
            <person name="Mathan Kumar R."/>
            <person name="Kaur G."/>
            <person name="Kumar A."/>
            <person name="Singh N.K."/>
            <person name="Kaur N."/>
            <person name="Kumar N."/>
            <person name="Mayilraj S."/>
        </authorList>
    </citation>
    <scope>NUCLEOTIDE SEQUENCE [LARGE SCALE GENOMIC DNA]</scope>
    <source>
        <strain evidence="2 3">SA2-6</strain>
    </source>
</reference>
<dbReference type="Proteomes" id="UP000034166">
    <property type="component" value="Unassembled WGS sequence"/>
</dbReference>
<gene>
    <name evidence="2" type="ORF">WQ57_09430</name>
</gene>
<dbReference type="Pfam" id="PF03413">
    <property type="entry name" value="PepSY"/>
    <property type="match status" value="1"/>
</dbReference>
<feature type="domain" description="PepSY" evidence="1">
    <location>
        <begin position="29"/>
        <end position="99"/>
    </location>
</feature>